<dbReference type="PANTHER" id="PTHR35342">
    <property type="entry name" value="TRICARBOXYLIC TRANSPORT PROTEIN"/>
    <property type="match status" value="1"/>
</dbReference>
<sequence length="501" mass="53129">MGVWDGILLGLGVALQPHNVLFALLGCLVGTLVGVLPGLGPTATIAILMPLTFGLDPVTGLIALAGIYYGAQYGGSTTSILLRLPGEASSVVTALDGHAMTRNGRGGAALSIAALASFFAGTMGTLFMAAFAPVLVVVVLKFGAPEYFMLMFLGLITSVVLAQGSVIRALAMILVGLLLGMAGTDVNSGQYRYDFGFYELLNGVPFVPLVVGLFGIADILVTLERAAKDDAPPLLHKISSLWPWKSEMRRAAPAAARGTVVGLFLGLLPGGGALLSSFMAYSVEKRISKTPEKFGSGLVEGVAAPEAANNAGAQTAFLPLLTLGIPSNAIMALMVGAMMVHGIIPGPRVMTAQPDLFWGLIASMWVGNLMLLVINLPLVGIWVQLLRIRYHVMFPIILTVSAVGIYGVEFTTFDIYLTAIFGVLGYLMHKWRCEPAPLLLAFVLGPMMEEYFRRAMLVGRGDPMIFLTHPISAGMLVVAIILLISMIFPSIQSFRRKAFAE</sequence>
<evidence type="ECO:0000256" key="1">
    <source>
        <dbReference type="SAM" id="Phobius"/>
    </source>
</evidence>
<dbReference type="Proteomes" id="UP000478740">
    <property type="component" value="Unassembled WGS sequence"/>
</dbReference>
<dbReference type="AlphaFoldDB" id="A0A6L6J1Y9"/>
<feature type="transmembrane region" description="Helical" evidence="1">
    <location>
        <begin position="325"/>
        <end position="344"/>
    </location>
</feature>
<keyword evidence="1" id="KW-1133">Transmembrane helix</keyword>
<protein>
    <submittedName>
        <fullName evidence="3">Tripartite tricarboxylate transporter permease</fullName>
    </submittedName>
</protein>
<name>A0A6L6J1Y9_9RHOB</name>
<gene>
    <name evidence="3" type="ORF">GL284_14205</name>
</gene>
<feature type="domain" description="DUF112" evidence="2">
    <location>
        <begin position="21"/>
        <end position="440"/>
    </location>
</feature>
<dbReference type="Pfam" id="PF01970">
    <property type="entry name" value="TctA"/>
    <property type="match status" value="1"/>
</dbReference>
<dbReference type="InterPro" id="IPR002823">
    <property type="entry name" value="DUF112_TM"/>
</dbReference>
<keyword evidence="4" id="KW-1185">Reference proteome</keyword>
<evidence type="ECO:0000313" key="4">
    <source>
        <dbReference type="Proteomes" id="UP000478740"/>
    </source>
</evidence>
<accession>A0A6L6J1Y9</accession>
<keyword evidence="1" id="KW-0812">Transmembrane</keyword>
<feature type="transmembrane region" description="Helical" evidence="1">
    <location>
        <begin position="200"/>
        <end position="221"/>
    </location>
</feature>
<feature type="transmembrane region" description="Helical" evidence="1">
    <location>
        <begin position="51"/>
        <end position="71"/>
    </location>
</feature>
<dbReference type="PANTHER" id="PTHR35342:SF5">
    <property type="entry name" value="TRICARBOXYLIC TRANSPORT PROTEIN"/>
    <property type="match status" value="1"/>
</dbReference>
<dbReference type="RefSeq" id="WP_155045296.1">
    <property type="nucleotide sequence ID" value="NZ_WMIH01000013.1"/>
</dbReference>
<feature type="transmembrane region" description="Helical" evidence="1">
    <location>
        <begin position="464"/>
        <end position="488"/>
    </location>
</feature>
<proteinExistence type="predicted"/>
<feature type="transmembrane region" description="Helical" evidence="1">
    <location>
        <begin position="20"/>
        <end position="39"/>
    </location>
</feature>
<comment type="caution">
    <text evidence="3">The sequence shown here is derived from an EMBL/GenBank/DDBJ whole genome shotgun (WGS) entry which is preliminary data.</text>
</comment>
<organism evidence="3 4">
    <name type="scientific">Paracoccus shanxieyensis</name>
    <dbReference type="NCBI Taxonomy" id="2675752"/>
    <lineage>
        <taxon>Bacteria</taxon>
        <taxon>Pseudomonadati</taxon>
        <taxon>Pseudomonadota</taxon>
        <taxon>Alphaproteobacteria</taxon>
        <taxon>Rhodobacterales</taxon>
        <taxon>Paracoccaceae</taxon>
        <taxon>Paracoccus</taxon>
    </lineage>
</organism>
<evidence type="ECO:0000259" key="2">
    <source>
        <dbReference type="Pfam" id="PF01970"/>
    </source>
</evidence>
<keyword evidence="1" id="KW-0472">Membrane</keyword>
<feature type="transmembrane region" description="Helical" evidence="1">
    <location>
        <begin position="254"/>
        <end position="281"/>
    </location>
</feature>
<evidence type="ECO:0000313" key="3">
    <source>
        <dbReference type="EMBL" id="MTH65422.1"/>
    </source>
</evidence>
<dbReference type="EMBL" id="WMII01000013">
    <property type="protein sequence ID" value="MTH65422.1"/>
    <property type="molecule type" value="Genomic_DNA"/>
</dbReference>
<feature type="transmembrane region" description="Helical" evidence="1">
    <location>
        <begin position="112"/>
        <end position="140"/>
    </location>
</feature>
<reference evidence="3 4" key="1">
    <citation type="submission" date="2019-11" db="EMBL/GenBank/DDBJ databases">
        <authorList>
            <person name="Dong K."/>
        </authorList>
    </citation>
    <scope>NUCLEOTIDE SEQUENCE [LARGE SCALE GENOMIC DNA]</scope>
    <source>
        <strain evidence="3 4">DK608</strain>
    </source>
</reference>
<feature type="transmembrane region" description="Helical" evidence="1">
    <location>
        <begin position="356"/>
        <end position="382"/>
    </location>
</feature>
<feature type="transmembrane region" description="Helical" evidence="1">
    <location>
        <begin position="388"/>
        <end position="406"/>
    </location>
</feature>
<feature type="transmembrane region" description="Helical" evidence="1">
    <location>
        <begin position="147"/>
        <end position="180"/>
    </location>
</feature>